<feature type="non-terminal residue" evidence="1">
    <location>
        <position position="1"/>
    </location>
</feature>
<dbReference type="InterPro" id="IPR026906">
    <property type="entry name" value="LRR_5"/>
</dbReference>
<organism evidence="1">
    <name type="scientific">Bacteroides ovatus</name>
    <dbReference type="NCBI Taxonomy" id="28116"/>
    <lineage>
        <taxon>Bacteria</taxon>
        <taxon>Pseudomonadati</taxon>
        <taxon>Bacteroidota</taxon>
        <taxon>Bacteroidia</taxon>
        <taxon>Bacteroidales</taxon>
        <taxon>Bacteroidaceae</taxon>
        <taxon>Bacteroides</taxon>
    </lineage>
</organism>
<name>A0A641STW1_BACOV</name>
<reference evidence="1" key="1">
    <citation type="journal article" date="2019" name="Nat. Med.">
        <title>A library of human gut bacterial isolates paired with longitudinal multiomics data enables mechanistic microbiome research.</title>
        <authorList>
            <person name="Poyet M."/>
            <person name="Groussin M."/>
            <person name="Gibbons S.M."/>
            <person name="Avila-Pacheco J."/>
            <person name="Jiang X."/>
            <person name="Kearney S.M."/>
            <person name="Perrotta A.R."/>
            <person name="Berdy B."/>
            <person name="Zhao S."/>
            <person name="Lieberman T.D."/>
            <person name="Swanson P.K."/>
            <person name="Smith M."/>
            <person name="Roesemann S."/>
            <person name="Alexander J.E."/>
            <person name="Rich S.A."/>
            <person name="Livny J."/>
            <person name="Vlamakis H."/>
            <person name="Clish C."/>
            <person name="Bullock K."/>
            <person name="Deik A."/>
            <person name="Scott J."/>
            <person name="Pierce K.A."/>
            <person name="Xavier R.J."/>
            <person name="Alm E.J."/>
        </authorList>
    </citation>
    <scope>NUCLEOTIDE SEQUENCE</scope>
    <source>
        <strain evidence="1">BIOML-A147</strain>
    </source>
</reference>
<dbReference type="SUPFAM" id="SSF52058">
    <property type="entry name" value="L domain-like"/>
    <property type="match status" value="1"/>
</dbReference>
<dbReference type="AlphaFoldDB" id="A0A641STW1"/>
<proteinExistence type="predicted"/>
<gene>
    <name evidence="1" type="ORF">F3D60_22365</name>
</gene>
<comment type="caution">
    <text evidence="1">The sequence shown here is derived from an EMBL/GenBank/DDBJ whole genome shotgun (WGS) entry which is preliminary data.</text>
</comment>
<dbReference type="InterPro" id="IPR053139">
    <property type="entry name" value="Surface_bspA-like"/>
</dbReference>
<dbReference type="InterPro" id="IPR032675">
    <property type="entry name" value="LRR_dom_sf"/>
</dbReference>
<protein>
    <submittedName>
        <fullName evidence="1">Leucine-rich repeat domain-containing protein</fullName>
    </submittedName>
</protein>
<sequence length="189" mass="20521">TKFKQNSVITSFDELKYFTNNLVAPTNPDVGLSYGAFLGCVNLESVTLMPNIKRLDNNIFNGCTSLKHIDIPNTIQYIGSDIFMGCTSLMTVNLPLEYMPTEFPSAIFRNCSSLTSLIEIPDTVTSIGMAAFMGCSSLEGVKMKGTTPPTLGYGVFNDTTFPIYVPKGAASAYKSASGWTSLASRIIEY</sequence>
<dbReference type="EMBL" id="VWKO01000213">
    <property type="protein sequence ID" value="KAA4024702.1"/>
    <property type="molecule type" value="Genomic_DNA"/>
</dbReference>
<dbReference type="PANTHER" id="PTHR45661:SF3">
    <property type="entry name" value="IG-LIKE DOMAIN-CONTAINING PROTEIN"/>
    <property type="match status" value="1"/>
</dbReference>
<accession>A0A641STW1</accession>
<dbReference type="Pfam" id="PF13306">
    <property type="entry name" value="LRR_5"/>
    <property type="match status" value="1"/>
</dbReference>
<dbReference type="Gene3D" id="3.40.50.12480">
    <property type="match status" value="1"/>
</dbReference>
<evidence type="ECO:0000313" key="1">
    <source>
        <dbReference type="EMBL" id="KAA4024702.1"/>
    </source>
</evidence>
<dbReference type="PANTHER" id="PTHR45661">
    <property type="entry name" value="SURFACE ANTIGEN"/>
    <property type="match status" value="1"/>
</dbReference>
<dbReference type="Gene3D" id="3.80.10.10">
    <property type="entry name" value="Ribonuclease Inhibitor"/>
    <property type="match status" value="1"/>
</dbReference>